<dbReference type="PANTHER" id="PTHR40012:SF1">
    <property type="entry name" value="AUTOPHAGY-RELATED PROTEIN 29"/>
    <property type="match status" value="1"/>
</dbReference>
<name>A0A5N6KX43_9ROSI</name>
<dbReference type="EMBL" id="VIBQ01000016">
    <property type="protein sequence ID" value="KAB8356530.1"/>
    <property type="molecule type" value="Genomic_DNA"/>
</dbReference>
<comment type="function">
    <text evidence="7">Plays a role in autophagy. Functions at the preautophagosomal structure (PAS) in order to form normal autophagosomes under starvation conditions. Also plays a role in mitophagy and regulation of filamentous growth.</text>
</comment>
<keyword evidence="4" id="KW-0813">Transport</keyword>
<dbReference type="Pfam" id="PF18388">
    <property type="entry name" value="ATG29_N"/>
    <property type="match status" value="1"/>
</dbReference>
<comment type="subcellular location">
    <subcellularLocation>
        <location evidence="1">Preautophagosomal structure</location>
    </subcellularLocation>
</comment>
<feature type="compositionally biased region" description="Polar residues" evidence="8">
    <location>
        <begin position="139"/>
        <end position="152"/>
    </location>
</feature>
<feature type="compositionally biased region" description="Polar residues" evidence="8">
    <location>
        <begin position="209"/>
        <end position="224"/>
    </location>
</feature>
<sequence>MTTKRRESITPTSPTDEAPDALEGQRRDEEAHYTAFIRLPFPRGDFVDPPLVDWPPSKDRQLWQILSQSPRSSELDWKQLAAQFDVTVAFILQQAAWLYEQQLSQVRAQMRKVGRPLSIGNTSNGGSPNPQGAGASGLGENTSRPTSSASTSKAKDLLGSQLEATAKSRPSTMSRIPSTSTVTQSRHVGHTSPRIGRGSFSKSHEPGQRDSTITGQRPGTQLPRSTMPPRMDRAELADENAADNLADSSSESEEEDNNDGEERAPARSQMFSRQAQRRMTARGNAHETESENEEDEGPTFLPPSELKTSERQDLGATVRTTAESSRASEDNGGPTESAGPHDERGKGRALTTVSSMSEASSASSAGPERAGAGAGRRGLGALSPQQRAELTGGKSSRRSKKEGSEGTPSMGSSFSDLDDASVTQSAMEEYYLSKMQHGAASRMSTFSQALRSTSKYLPQQHPRTDK</sequence>
<feature type="region of interest" description="Disordered" evidence="8">
    <location>
        <begin position="435"/>
        <end position="466"/>
    </location>
</feature>
<dbReference type="Proteomes" id="UP000327013">
    <property type="component" value="Unassembled WGS sequence"/>
</dbReference>
<feature type="compositionally biased region" description="Acidic residues" evidence="8">
    <location>
        <begin position="250"/>
        <end position="259"/>
    </location>
</feature>
<evidence type="ECO:0000256" key="1">
    <source>
        <dbReference type="ARBA" id="ARBA00004329"/>
    </source>
</evidence>
<dbReference type="FunFam" id="1.10.10.2570:FF:000001">
    <property type="entry name" value="Autophagy-related protein 29"/>
    <property type="match status" value="1"/>
</dbReference>
<dbReference type="InterPro" id="IPR039362">
    <property type="entry name" value="ATG29_sf"/>
</dbReference>
<feature type="compositionally biased region" description="Polar residues" evidence="8">
    <location>
        <begin position="168"/>
        <end position="186"/>
    </location>
</feature>
<comment type="similarity">
    <text evidence="2">Belongs to the ATG29 family.</text>
</comment>
<feature type="domain" description="Atg29 N-terminal" evidence="9">
    <location>
        <begin position="33"/>
        <end position="86"/>
    </location>
</feature>
<comment type="caution">
    <text evidence="10">The sequence shown here is derived from an EMBL/GenBank/DDBJ whole genome shotgun (WGS) entry which is preliminary data.</text>
</comment>
<evidence type="ECO:0000256" key="7">
    <source>
        <dbReference type="ARBA" id="ARBA00060351"/>
    </source>
</evidence>
<organism evidence="10 11">
    <name type="scientific">Carpinus fangiana</name>
    <dbReference type="NCBI Taxonomy" id="176857"/>
    <lineage>
        <taxon>Eukaryota</taxon>
        <taxon>Viridiplantae</taxon>
        <taxon>Streptophyta</taxon>
        <taxon>Embryophyta</taxon>
        <taxon>Tracheophyta</taxon>
        <taxon>Spermatophyta</taxon>
        <taxon>Magnoliopsida</taxon>
        <taxon>eudicotyledons</taxon>
        <taxon>Gunneridae</taxon>
        <taxon>Pentapetalae</taxon>
        <taxon>rosids</taxon>
        <taxon>fabids</taxon>
        <taxon>Fagales</taxon>
        <taxon>Betulaceae</taxon>
        <taxon>Carpinus</taxon>
    </lineage>
</organism>
<feature type="compositionally biased region" description="Polar residues" evidence="8">
    <location>
        <begin position="119"/>
        <end position="130"/>
    </location>
</feature>
<gene>
    <name evidence="10" type="ORF">FH972_024113</name>
</gene>
<evidence type="ECO:0000259" key="9">
    <source>
        <dbReference type="Pfam" id="PF18388"/>
    </source>
</evidence>
<evidence type="ECO:0000256" key="5">
    <source>
        <dbReference type="ARBA" id="ARBA00022927"/>
    </source>
</evidence>
<feature type="compositionally biased region" description="Polar residues" evidence="8">
    <location>
        <begin position="407"/>
        <end position="421"/>
    </location>
</feature>
<dbReference type="OrthoDB" id="21072at2759"/>
<accession>A0A5N6KX43</accession>
<feature type="compositionally biased region" description="Polar residues" evidence="8">
    <location>
        <begin position="442"/>
        <end position="457"/>
    </location>
</feature>
<evidence type="ECO:0000256" key="4">
    <source>
        <dbReference type="ARBA" id="ARBA00022448"/>
    </source>
</evidence>
<keyword evidence="11" id="KW-1185">Reference proteome</keyword>
<keyword evidence="6" id="KW-0072">Autophagy</keyword>
<keyword evidence="5" id="KW-0653">Protein transport</keyword>
<dbReference type="AlphaFoldDB" id="A0A5N6KX43"/>
<feature type="region of interest" description="Disordered" evidence="8">
    <location>
        <begin position="117"/>
        <end position="421"/>
    </location>
</feature>
<dbReference type="InterPro" id="IPR039113">
    <property type="entry name" value="ATG29"/>
</dbReference>
<dbReference type="Gene3D" id="1.10.10.2570">
    <property type="match status" value="1"/>
</dbReference>
<dbReference type="GO" id="GO:0000407">
    <property type="term" value="C:phagophore assembly site"/>
    <property type="evidence" value="ECO:0007669"/>
    <property type="project" value="UniProtKB-SubCell"/>
</dbReference>
<dbReference type="PANTHER" id="PTHR40012">
    <property type="entry name" value="AUTOPHAGY-RELATED PROTEIN 29"/>
    <property type="match status" value="1"/>
</dbReference>
<dbReference type="GO" id="GO:0000045">
    <property type="term" value="P:autophagosome assembly"/>
    <property type="evidence" value="ECO:0007669"/>
    <property type="project" value="InterPro"/>
</dbReference>
<evidence type="ECO:0000256" key="6">
    <source>
        <dbReference type="ARBA" id="ARBA00023006"/>
    </source>
</evidence>
<evidence type="ECO:0000313" key="10">
    <source>
        <dbReference type="EMBL" id="KAB8356530.1"/>
    </source>
</evidence>
<feature type="region of interest" description="Disordered" evidence="8">
    <location>
        <begin position="1"/>
        <end position="27"/>
    </location>
</feature>
<evidence type="ECO:0000256" key="2">
    <source>
        <dbReference type="ARBA" id="ARBA00010082"/>
    </source>
</evidence>
<reference evidence="10 11" key="1">
    <citation type="submission" date="2019-06" db="EMBL/GenBank/DDBJ databases">
        <title>A chromosomal-level reference genome of Carpinus fangiana (Coryloideae, Betulaceae).</title>
        <authorList>
            <person name="Yang X."/>
            <person name="Wang Z."/>
            <person name="Zhang L."/>
            <person name="Hao G."/>
            <person name="Liu J."/>
            <person name="Yang Y."/>
        </authorList>
    </citation>
    <scope>NUCLEOTIDE SEQUENCE [LARGE SCALE GENOMIC DNA]</scope>
    <source>
        <strain evidence="10">Cfa_2016G</strain>
        <tissue evidence="10">Leaf</tissue>
    </source>
</reference>
<evidence type="ECO:0000256" key="8">
    <source>
        <dbReference type="SAM" id="MobiDB-lite"/>
    </source>
</evidence>
<evidence type="ECO:0000313" key="11">
    <source>
        <dbReference type="Proteomes" id="UP000327013"/>
    </source>
</evidence>
<dbReference type="InterPro" id="IPR040666">
    <property type="entry name" value="Atg29_N"/>
</dbReference>
<dbReference type="GO" id="GO:0015031">
    <property type="term" value="P:protein transport"/>
    <property type="evidence" value="ECO:0007669"/>
    <property type="project" value="UniProtKB-KW"/>
</dbReference>
<proteinExistence type="inferred from homology"/>
<evidence type="ECO:0000256" key="3">
    <source>
        <dbReference type="ARBA" id="ARBA00013784"/>
    </source>
</evidence>
<protein>
    <recommendedName>
        <fullName evidence="3">Autophagy-related protein 29</fullName>
    </recommendedName>
</protein>
<feature type="compositionally biased region" description="Low complexity" evidence="8">
    <location>
        <begin position="357"/>
        <end position="371"/>
    </location>
</feature>